<protein>
    <submittedName>
        <fullName evidence="3">AMP-binding protein</fullName>
    </submittedName>
</protein>
<accession>A0AAV3TXC9</accession>
<organism evidence="3 4">
    <name type="scientific">Halioxenophilus aromaticivorans</name>
    <dbReference type="NCBI Taxonomy" id="1306992"/>
    <lineage>
        <taxon>Bacteria</taxon>
        <taxon>Pseudomonadati</taxon>
        <taxon>Pseudomonadota</taxon>
        <taxon>Gammaproteobacteria</taxon>
        <taxon>Alteromonadales</taxon>
        <taxon>Alteromonadaceae</taxon>
        <taxon>Halioxenophilus</taxon>
    </lineage>
</organism>
<dbReference type="EMBL" id="BAABLX010000001">
    <property type="protein sequence ID" value="GAA4929433.1"/>
    <property type="molecule type" value="Genomic_DNA"/>
</dbReference>
<dbReference type="InterPro" id="IPR025110">
    <property type="entry name" value="AMP-bd_C"/>
</dbReference>
<comment type="caution">
    <text evidence="3">The sequence shown here is derived from an EMBL/GenBank/DDBJ whole genome shotgun (WGS) entry which is preliminary data.</text>
</comment>
<name>A0AAV3TXC9_9ALTE</name>
<dbReference type="Gene3D" id="3.40.50.12780">
    <property type="entry name" value="N-terminal domain of ligase-like"/>
    <property type="match status" value="1"/>
</dbReference>
<evidence type="ECO:0000259" key="1">
    <source>
        <dbReference type="Pfam" id="PF00501"/>
    </source>
</evidence>
<dbReference type="RefSeq" id="WP_345415498.1">
    <property type="nucleotide sequence ID" value="NZ_AP031496.1"/>
</dbReference>
<dbReference type="PANTHER" id="PTHR24096">
    <property type="entry name" value="LONG-CHAIN-FATTY-ACID--COA LIGASE"/>
    <property type="match status" value="1"/>
</dbReference>
<evidence type="ECO:0000313" key="3">
    <source>
        <dbReference type="EMBL" id="GAA4929433.1"/>
    </source>
</evidence>
<dbReference type="CDD" id="cd04433">
    <property type="entry name" value="AFD_class_I"/>
    <property type="match status" value="1"/>
</dbReference>
<gene>
    <name evidence="3" type="ORF">GCM10025791_01420</name>
</gene>
<dbReference type="InterPro" id="IPR042099">
    <property type="entry name" value="ANL_N_sf"/>
</dbReference>
<keyword evidence="4" id="KW-1185">Reference proteome</keyword>
<dbReference type="Proteomes" id="UP001409585">
    <property type="component" value="Unassembled WGS sequence"/>
</dbReference>
<dbReference type="InterPro" id="IPR045851">
    <property type="entry name" value="AMP-bd_C_sf"/>
</dbReference>
<feature type="domain" description="AMP-binding enzyme C-terminal" evidence="2">
    <location>
        <begin position="470"/>
        <end position="547"/>
    </location>
</feature>
<sequence length="566" mass="60725">MTFNVTIQPGKSIVKGEPLDQEAGVGSLTLGGYLKDLVDKYANNEAAVFHSEDGVERWTYRQMWDKSVAVAKALLASGVGKGTRVGILMTNRLEFLSATFGTSLAGGIATTMSTFSTSAELETLLKNSCCSVLLLEPNVLKKNFSQMVAELVPEIASGAPGTIQSVDYPYLRSVVSLADTNHGAIESWNAWLDKGRSISEEFVSATAALVEPSDPGFLFFSSGSTGKPKGILSAHRGVCLQLWRCAHWLQLDEGTRCWSANGFFWSGNFTFGIGGTFSSGGCMVLQRTFQPEEALDLMEKEKVGYIFAWPHQWAQLVDAKNWLDVDLSSLKFIDTHSPVAQHPTINSTWSDATSAYGNTETFTLVSAFPSGTADEVRAGSHGIPLAGNTIRIVDPLTGETVALGERGEIAVKGPTLMMGYIGIPLEESLDDEGYLRTGDGGYFDEEGRLIWEGRLNDIIKTGGANVSPVEIDAVIAQCPGVKITKTVGIADDLLGELVVACIVVADGATVTEADVKAFAKQTLASFKVPRKVLFFAEEELETTGSAKVKSSELKKLAAERLEAQSA</sequence>
<dbReference type="SUPFAM" id="SSF56801">
    <property type="entry name" value="Acetyl-CoA synthetase-like"/>
    <property type="match status" value="1"/>
</dbReference>
<reference evidence="4" key="1">
    <citation type="journal article" date="2019" name="Int. J. Syst. Evol. Microbiol.">
        <title>The Global Catalogue of Microorganisms (GCM) 10K type strain sequencing project: providing services to taxonomists for standard genome sequencing and annotation.</title>
        <authorList>
            <consortium name="The Broad Institute Genomics Platform"/>
            <consortium name="The Broad Institute Genome Sequencing Center for Infectious Disease"/>
            <person name="Wu L."/>
            <person name="Ma J."/>
        </authorList>
    </citation>
    <scope>NUCLEOTIDE SEQUENCE [LARGE SCALE GENOMIC DNA]</scope>
    <source>
        <strain evidence="4">JCM 19134</strain>
    </source>
</reference>
<evidence type="ECO:0000313" key="4">
    <source>
        <dbReference type="Proteomes" id="UP001409585"/>
    </source>
</evidence>
<dbReference type="InterPro" id="IPR000873">
    <property type="entry name" value="AMP-dep_synth/lig_dom"/>
</dbReference>
<proteinExistence type="predicted"/>
<feature type="domain" description="AMP-dependent synthetase/ligase" evidence="1">
    <location>
        <begin position="38"/>
        <end position="420"/>
    </location>
</feature>
<dbReference type="AlphaFoldDB" id="A0AAV3TXC9"/>
<dbReference type="Gene3D" id="3.30.300.30">
    <property type="match status" value="1"/>
</dbReference>
<evidence type="ECO:0000259" key="2">
    <source>
        <dbReference type="Pfam" id="PF13193"/>
    </source>
</evidence>
<dbReference type="InterPro" id="IPR020845">
    <property type="entry name" value="AMP-binding_CS"/>
</dbReference>
<dbReference type="GO" id="GO:0016405">
    <property type="term" value="F:CoA-ligase activity"/>
    <property type="evidence" value="ECO:0007669"/>
    <property type="project" value="TreeGrafter"/>
</dbReference>
<dbReference type="Pfam" id="PF00501">
    <property type="entry name" value="AMP-binding"/>
    <property type="match status" value="1"/>
</dbReference>
<dbReference type="Pfam" id="PF13193">
    <property type="entry name" value="AMP-binding_C"/>
    <property type="match status" value="1"/>
</dbReference>
<dbReference type="PANTHER" id="PTHR24096:SF267">
    <property type="entry name" value="MALONATE--COA LIGASE ACSF3, MITOCHONDRIAL"/>
    <property type="match status" value="1"/>
</dbReference>
<dbReference type="PROSITE" id="PS00455">
    <property type="entry name" value="AMP_BINDING"/>
    <property type="match status" value="1"/>
</dbReference>